<evidence type="ECO:0000313" key="3">
    <source>
        <dbReference type="Proteomes" id="UP001265746"/>
    </source>
</evidence>
<dbReference type="Pfam" id="PF06985">
    <property type="entry name" value="HET"/>
    <property type="match status" value="1"/>
</dbReference>
<dbReference type="PANTHER" id="PTHR33112">
    <property type="entry name" value="DOMAIN PROTEIN, PUTATIVE-RELATED"/>
    <property type="match status" value="1"/>
</dbReference>
<evidence type="ECO:0000313" key="2">
    <source>
        <dbReference type="EMBL" id="KAK2616107.1"/>
    </source>
</evidence>
<dbReference type="Proteomes" id="UP001265746">
    <property type="component" value="Unassembled WGS sequence"/>
</dbReference>
<protein>
    <recommendedName>
        <fullName evidence="1">Heterokaryon incompatibility domain-containing protein</fullName>
    </recommendedName>
</protein>
<proteinExistence type="predicted"/>
<accession>A0AAD9SU29</accession>
<dbReference type="EMBL" id="JAUJFL010000001">
    <property type="protein sequence ID" value="KAK2616107.1"/>
    <property type="molecule type" value="Genomic_DNA"/>
</dbReference>
<feature type="domain" description="Heterokaryon incompatibility" evidence="1">
    <location>
        <begin position="220"/>
        <end position="385"/>
    </location>
</feature>
<sequence>MVDIDYPDRRPILEVDHNNEGLIITLPDDWRADSTRDQQDWCPTCSWDGSWDSLLLRSKQRDPALDRLSQASLSASASANRLCCAVLLGLLSRANGGGHQRIQLSDDTDSWVRLDDCEGWGAQTDMGHLFKLFASTSRTPPPGVPTFHLDDPPPVHTSSFRSFAWARDQIEHCSKEHVECRLPEGEPSYFTPSRLIYVPPDPRDPMFLRLRSDIPERIRYAALSYCWGKFESWPLCRTTRENYTSHLDRILPKELPLTLWDAVVATRRLGLEYLWIDSMCIIQDDERDWQVESLQMATVYTHAYVTLFAARAADTRTGMFCERDSGSVSHILTIRYRGDEYPIWAFHVPQESGRIEPRLLADIWRGSLERSSDYPMFNRAWTFQERLASRRVLFFGKEELMMECASGCVFEESMYRLNPPQLSDKTLKGAYADAMNSARKTWWEIVFTYSHLKLTVPTDRLPAIAAVAQRLALHNPTDEYLCGLWRESFLSDLLWERVLNNLGRGDSPIILARWGAESYVAPSWSWASFRSKARNISHILQPLTTVLDVHLDYKDNSKFGRVSGGFAKLRGPVVDLVWHVRAHWNYSQFIDGEQEMSLAGNPDQKITFSVDYDFFSGLNAPSPGWRYRVRCLLIGFDENGSLGALILSRIGQTDCYWRLGILHGSPNSTIRDSIDWREVLDTHSRIETCVIQ</sequence>
<comment type="caution">
    <text evidence="2">The sequence shown here is derived from an EMBL/GenBank/DDBJ whole genome shotgun (WGS) entry which is preliminary data.</text>
</comment>
<reference evidence="2" key="1">
    <citation type="submission" date="2023-06" db="EMBL/GenBank/DDBJ databases">
        <authorList>
            <person name="Noh H."/>
        </authorList>
    </citation>
    <scope>NUCLEOTIDE SEQUENCE</scope>
    <source>
        <strain evidence="2">DUCC20226</strain>
    </source>
</reference>
<dbReference type="InterPro" id="IPR010730">
    <property type="entry name" value="HET"/>
</dbReference>
<dbReference type="PANTHER" id="PTHR33112:SF16">
    <property type="entry name" value="HETEROKARYON INCOMPATIBILITY DOMAIN-CONTAINING PROTEIN"/>
    <property type="match status" value="1"/>
</dbReference>
<keyword evidence="3" id="KW-1185">Reference proteome</keyword>
<evidence type="ECO:0000259" key="1">
    <source>
        <dbReference type="Pfam" id="PF06985"/>
    </source>
</evidence>
<organism evidence="2 3">
    <name type="scientific">Phomopsis amygdali</name>
    <name type="common">Fusicoccum amygdali</name>
    <dbReference type="NCBI Taxonomy" id="1214568"/>
    <lineage>
        <taxon>Eukaryota</taxon>
        <taxon>Fungi</taxon>
        <taxon>Dikarya</taxon>
        <taxon>Ascomycota</taxon>
        <taxon>Pezizomycotina</taxon>
        <taxon>Sordariomycetes</taxon>
        <taxon>Sordariomycetidae</taxon>
        <taxon>Diaporthales</taxon>
        <taxon>Diaporthaceae</taxon>
        <taxon>Diaporthe</taxon>
    </lineage>
</organism>
<dbReference type="AlphaFoldDB" id="A0AAD9SU29"/>
<name>A0AAD9SU29_PHOAM</name>
<gene>
    <name evidence="2" type="ORF">N8I77_002816</name>
</gene>